<dbReference type="RefSeq" id="WP_076344496.1">
    <property type="nucleotide sequence ID" value="NZ_CP019082.1"/>
</dbReference>
<feature type="transmembrane region" description="Helical" evidence="6">
    <location>
        <begin position="49"/>
        <end position="73"/>
    </location>
</feature>
<sequence length="140" mass="15863">MSDQAAAISPSEAAELEVESHTPYLKVWFGLLVFTLVEYFYARIFMDHFTFLILGLLFLAIVKACMVGWYFMHLKFEKPWVYLMIVPALVFAAILTLALCPDMVLKYDEAEDEANEPQTTTAHLIGERPSFAVATVVNPH</sequence>
<evidence type="ECO:0000313" key="8">
    <source>
        <dbReference type="Proteomes" id="UP000186309"/>
    </source>
</evidence>
<evidence type="ECO:0000256" key="6">
    <source>
        <dbReference type="SAM" id="Phobius"/>
    </source>
</evidence>
<keyword evidence="3 6" id="KW-0812">Transmembrane</keyword>
<dbReference type="GO" id="GO:0005886">
    <property type="term" value="C:plasma membrane"/>
    <property type="evidence" value="ECO:0007669"/>
    <property type="project" value="UniProtKB-SubCell"/>
</dbReference>
<dbReference type="EMBL" id="CP019082">
    <property type="protein sequence ID" value="APW60096.1"/>
    <property type="molecule type" value="Genomic_DNA"/>
</dbReference>
<keyword evidence="4 6" id="KW-1133">Transmembrane helix</keyword>
<dbReference type="KEGG" id="pbor:BSF38_01559"/>
<keyword evidence="5 6" id="KW-0472">Membrane</keyword>
<gene>
    <name evidence="7" type="ORF">BSF38_01559</name>
</gene>
<proteinExistence type="predicted"/>
<organism evidence="7 8">
    <name type="scientific">Paludisphaera borealis</name>
    <dbReference type="NCBI Taxonomy" id="1387353"/>
    <lineage>
        <taxon>Bacteria</taxon>
        <taxon>Pseudomonadati</taxon>
        <taxon>Planctomycetota</taxon>
        <taxon>Planctomycetia</taxon>
        <taxon>Isosphaerales</taxon>
        <taxon>Isosphaeraceae</taxon>
        <taxon>Paludisphaera</taxon>
    </lineage>
</organism>
<accession>A0A1U7CMF8</accession>
<evidence type="ECO:0000313" key="7">
    <source>
        <dbReference type="EMBL" id="APW60096.1"/>
    </source>
</evidence>
<dbReference type="OrthoDB" id="288216at2"/>
<comment type="subcellular location">
    <subcellularLocation>
        <location evidence="1">Cell membrane</location>
        <topology evidence="1">Multi-pass membrane protein</topology>
    </subcellularLocation>
</comment>
<evidence type="ECO:0000256" key="4">
    <source>
        <dbReference type="ARBA" id="ARBA00022989"/>
    </source>
</evidence>
<name>A0A1U7CMF8_9BACT</name>
<evidence type="ECO:0008006" key="9">
    <source>
        <dbReference type="Google" id="ProtNLM"/>
    </source>
</evidence>
<evidence type="ECO:0000256" key="2">
    <source>
        <dbReference type="ARBA" id="ARBA00022475"/>
    </source>
</evidence>
<keyword evidence="8" id="KW-1185">Reference proteome</keyword>
<feature type="transmembrane region" description="Helical" evidence="6">
    <location>
        <begin position="25"/>
        <end position="42"/>
    </location>
</feature>
<reference evidence="8" key="1">
    <citation type="submission" date="2016-12" db="EMBL/GenBank/DDBJ databases">
        <title>Comparative genomics of four Isosphaeraceae planctomycetes: a common pool of plasmids and glycoside hydrolase genes.</title>
        <authorList>
            <person name="Ivanova A."/>
        </authorList>
    </citation>
    <scope>NUCLEOTIDE SEQUENCE [LARGE SCALE GENOMIC DNA]</scope>
    <source>
        <strain evidence="8">PX4</strain>
    </source>
</reference>
<dbReference type="AlphaFoldDB" id="A0A1U7CMF8"/>
<evidence type="ECO:0000256" key="5">
    <source>
        <dbReference type="ARBA" id="ARBA00023136"/>
    </source>
</evidence>
<keyword evidence="2" id="KW-1003">Cell membrane</keyword>
<dbReference type="Pfam" id="PF03626">
    <property type="entry name" value="COX4_pro"/>
    <property type="match status" value="1"/>
</dbReference>
<evidence type="ECO:0000256" key="3">
    <source>
        <dbReference type="ARBA" id="ARBA00022692"/>
    </source>
</evidence>
<protein>
    <recommendedName>
        <fullName evidence="9">Cytochrome C oxidase subunit IV</fullName>
    </recommendedName>
</protein>
<dbReference type="STRING" id="1387353.BSF38_01559"/>
<dbReference type="Proteomes" id="UP000186309">
    <property type="component" value="Chromosome"/>
</dbReference>
<dbReference type="InterPro" id="IPR005171">
    <property type="entry name" value="Cyt_c_oxidase_su4_prok"/>
</dbReference>
<feature type="transmembrane region" description="Helical" evidence="6">
    <location>
        <begin position="79"/>
        <end position="100"/>
    </location>
</feature>
<evidence type="ECO:0000256" key="1">
    <source>
        <dbReference type="ARBA" id="ARBA00004651"/>
    </source>
</evidence>